<name>A0ABN9BID3_9NEOB</name>
<comment type="caution">
    <text evidence="1">The sequence shown here is derived from an EMBL/GenBank/DDBJ whole genome shotgun (WGS) entry which is preliminary data.</text>
</comment>
<accession>A0ABN9BID3</accession>
<gene>
    <name evidence="1" type="ORF">SPARVUS_LOCUS2968738</name>
</gene>
<evidence type="ECO:0000313" key="1">
    <source>
        <dbReference type="EMBL" id="CAI9547343.1"/>
    </source>
</evidence>
<organism evidence="1 2">
    <name type="scientific">Staurois parvus</name>
    <dbReference type="NCBI Taxonomy" id="386267"/>
    <lineage>
        <taxon>Eukaryota</taxon>
        <taxon>Metazoa</taxon>
        <taxon>Chordata</taxon>
        <taxon>Craniata</taxon>
        <taxon>Vertebrata</taxon>
        <taxon>Euteleostomi</taxon>
        <taxon>Amphibia</taxon>
        <taxon>Batrachia</taxon>
        <taxon>Anura</taxon>
        <taxon>Neobatrachia</taxon>
        <taxon>Ranoidea</taxon>
        <taxon>Ranidae</taxon>
        <taxon>Staurois</taxon>
    </lineage>
</organism>
<dbReference type="Proteomes" id="UP001162483">
    <property type="component" value="Unassembled WGS sequence"/>
</dbReference>
<sequence>MSCQSTHKKFCFKPLTFGERVPEFDWARGSGGGSMRCPWYLFHRLF</sequence>
<protein>
    <submittedName>
        <fullName evidence="1">Uncharacterized protein</fullName>
    </submittedName>
</protein>
<reference evidence="1" key="1">
    <citation type="submission" date="2023-05" db="EMBL/GenBank/DDBJ databases">
        <authorList>
            <person name="Stuckert A."/>
        </authorList>
    </citation>
    <scope>NUCLEOTIDE SEQUENCE</scope>
</reference>
<keyword evidence="2" id="KW-1185">Reference proteome</keyword>
<dbReference type="EMBL" id="CATNWA010004236">
    <property type="protein sequence ID" value="CAI9547343.1"/>
    <property type="molecule type" value="Genomic_DNA"/>
</dbReference>
<proteinExistence type="predicted"/>
<evidence type="ECO:0000313" key="2">
    <source>
        <dbReference type="Proteomes" id="UP001162483"/>
    </source>
</evidence>